<evidence type="ECO:0000313" key="8">
    <source>
        <dbReference type="EMBL" id="EPE33259.1"/>
    </source>
</evidence>
<dbReference type="HOGENOM" id="CLU_980213_0_0_1"/>
<comment type="subcellular location">
    <subcellularLocation>
        <location evidence="1">Membrane</location>
        <topology evidence="1">Multi-pass membrane protein</topology>
    </subcellularLocation>
</comment>
<feature type="transmembrane region" description="Helical" evidence="6">
    <location>
        <begin position="106"/>
        <end position="122"/>
    </location>
</feature>
<feature type="transmembrane region" description="Helical" evidence="6">
    <location>
        <begin position="193"/>
        <end position="215"/>
    </location>
</feature>
<evidence type="ECO:0000256" key="6">
    <source>
        <dbReference type="SAM" id="Phobius"/>
    </source>
</evidence>
<organism evidence="8 9">
    <name type="scientific">Glarea lozoyensis (strain ATCC 20868 / MF5171)</name>
    <dbReference type="NCBI Taxonomy" id="1116229"/>
    <lineage>
        <taxon>Eukaryota</taxon>
        <taxon>Fungi</taxon>
        <taxon>Dikarya</taxon>
        <taxon>Ascomycota</taxon>
        <taxon>Pezizomycotina</taxon>
        <taxon>Leotiomycetes</taxon>
        <taxon>Helotiales</taxon>
        <taxon>Helotiaceae</taxon>
        <taxon>Glarea</taxon>
    </lineage>
</organism>
<dbReference type="InterPro" id="IPR050846">
    <property type="entry name" value="TLCD"/>
</dbReference>
<dbReference type="OrthoDB" id="10266980at2759"/>
<feature type="transmembrane region" description="Helical" evidence="6">
    <location>
        <begin position="61"/>
        <end position="85"/>
    </location>
</feature>
<dbReference type="Pfam" id="PF03798">
    <property type="entry name" value="TRAM_LAG1_CLN8"/>
    <property type="match status" value="1"/>
</dbReference>
<dbReference type="PROSITE" id="PS50922">
    <property type="entry name" value="TLC"/>
    <property type="match status" value="1"/>
</dbReference>
<dbReference type="GeneID" id="19465325"/>
<proteinExistence type="predicted"/>
<dbReference type="GO" id="GO:0005783">
    <property type="term" value="C:endoplasmic reticulum"/>
    <property type="evidence" value="ECO:0007669"/>
    <property type="project" value="TreeGrafter"/>
</dbReference>
<dbReference type="PANTHER" id="PTHR13439:SF0">
    <property type="entry name" value="TOPOISOMERASE I DAMAGE AFFECTED PROTEIN 4"/>
    <property type="match status" value="1"/>
</dbReference>
<evidence type="ECO:0000256" key="3">
    <source>
        <dbReference type="ARBA" id="ARBA00022989"/>
    </source>
</evidence>
<dbReference type="GO" id="GO:0016020">
    <property type="term" value="C:membrane"/>
    <property type="evidence" value="ECO:0007669"/>
    <property type="project" value="UniProtKB-SubCell"/>
</dbReference>
<keyword evidence="3 6" id="KW-1133">Transmembrane helix</keyword>
<keyword evidence="4 5" id="KW-0472">Membrane</keyword>
<keyword evidence="9" id="KW-1185">Reference proteome</keyword>
<evidence type="ECO:0000256" key="2">
    <source>
        <dbReference type="ARBA" id="ARBA00022692"/>
    </source>
</evidence>
<name>S3D825_GLAL2</name>
<reference evidence="8 9" key="1">
    <citation type="journal article" date="2013" name="BMC Genomics">
        <title>Genomics-driven discovery of the pneumocandin biosynthetic gene cluster in the fungus Glarea lozoyensis.</title>
        <authorList>
            <person name="Chen L."/>
            <person name="Yue Q."/>
            <person name="Zhang X."/>
            <person name="Xiang M."/>
            <person name="Wang C."/>
            <person name="Li S."/>
            <person name="Che Y."/>
            <person name="Ortiz-Lopez F.J."/>
            <person name="Bills G.F."/>
            <person name="Liu X."/>
            <person name="An Z."/>
        </authorList>
    </citation>
    <scope>NUCLEOTIDE SEQUENCE [LARGE SCALE GENOMIC DNA]</scope>
    <source>
        <strain evidence="9">ATCC 20868 / MF5171</strain>
    </source>
</reference>
<dbReference type="SMART" id="SM00724">
    <property type="entry name" value="TLC"/>
    <property type="match status" value="1"/>
</dbReference>
<dbReference type="GO" id="GO:0055088">
    <property type="term" value="P:lipid homeostasis"/>
    <property type="evidence" value="ECO:0007669"/>
    <property type="project" value="TreeGrafter"/>
</dbReference>
<protein>
    <submittedName>
        <fullName evidence="8">TLC-containing protein</fullName>
    </submittedName>
</protein>
<feature type="transmembrane region" description="Helical" evidence="6">
    <location>
        <begin position="12"/>
        <end position="33"/>
    </location>
</feature>
<feature type="transmembrane region" description="Helical" evidence="6">
    <location>
        <begin position="249"/>
        <end position="270"/>
    </location>
</feature>
<evidence type="ECO:0000256" key="4">
    <source>
        <dbReference type="ARBA" id="ARBA00023136"/>
    </source>
</evidence>
<evidence type="ECO:0000256" key="1">
    <source>
        <dbReference type="ARBA" id="ARBA00004141"/>
    </source>
</evidence>
<feature type="domain" description="TLC" evidence="7">
    <location>
        <begin position="58"/>
        <end position="282"/>
    </location>
</feature>
<accession>S3D825</accession>
<gene>
    <name evidence="8" type="ORF">GLAREA_06271</name>
</gene>
<keyword evidence="2 5" id="KW-0812">Transmembrane</keyword>
<dbReference type="RefSeq" id="XP_008079876.1">
    <property type="nucleotide sequence ID" value="XM_008081685.1"/>
</dbReference>
<evidence type="ECO:0000259" key="7">
    <source>
        <dbReference type="PROSITE" id="PS50922"/>
    </source>
</evidence>
<dbReference type="PANTHER" id="PTHR13439">
    <property type="entry name" value="CT120 PROTEIN"/>
    <property type="match status" value="1"/>
</dbReference>
<evidence type="ECO:0000256" key="5">
    <source>
        <dbReference type="PROSITE-ProRule" id="PRU00205"/>
    </source>
</evidence>
<feature type="transmembrane region" description="Helical" evidence="6">
    <location>
        <begin position="134"/>
        <end position="153"/>
    </location>
</feature>
<dbReference type="InterPro" id="IPR006634">
    <property type="entry name" value="TLC-dom"/>
</dbReference>
<sequence>MDLNTIFGPGLLNIAGIIPHLPIVLASAVWYKITHLVVGPLLRKLFIPYDPKNPPTERAVFWWNISMVSIAQSIVNTGVSIYLLWHSEFREGLTPQERILGYHEQTASALAITVGYFVFHLVQVWCNVDVEGKYMLAHSFATLFATSIAFRPLSMHYHGALAAWEIPNIFLSIQRQLDNLGYRKSRGRLINRMILLTTYAIVRLGSGTIVLGRLISDMIVTYKDPHQVRVEHLLPGVGKIGQDQLQLPIVLAVLQASSVAFLHYQGFTWFTKILRKGDLRSNLS</sequence>
<evidence type="ECO:0000313" key="9">
    <source>
        <dbReference type="Proteomes" id="UP000016922"/>
    </source>
</evidence>
<dbReference type="KEGG" id="glz:GLAREA_06271"/>
<dbReference type="eggNOG" id="KOG4561">
    <property type="taxonomic scope" value="Eukaryota"/>
</dbReference>
<dbReference type="EMBL" id="KE145358">
    <property type="protein sequence ID" value="EPE33259.1"/>
    <property type="molecule type" value="Genomic_DNA"/>
</dbReference>
<dbReference type="Proteomes" id="UP000016922">
    <property type="component" value="Unassembled WGS sequence"/>
</dbReference>
<dbReference type="AlphaFoldDB" id="S3D825"/>